<dbReference type="AlphaFoldDB" id="A0AAV2RI50"/>
<protein>
    <submittedName>
        <fullName evidence="1">Uncharacterized protein</fullName>
    </submittedName>
</protein>
<sequence length="116" mass="13469">MVLSSQCHSNVWNIIHYFTFNVSKLDWYNDMRVLICVHLIIHSLDEACFVSMGSSDELTPLHNKTRWLPSVLPSGVHQIKKEVYLLIGKQTKWLPCHFLFHCCHLCAQNKKGGKIF</sequence>
<comment type="caution">
    <text evidence="1">The sequence shown here is derived from an EMBL/GenBank/DDBJ whole genome shotgun (WGS) entry which is preliminary data.</text>
</comment>
<dbReference type="Proteomes" id="UP001497623">
    <property type="component" value="Unassembled WGS sequence"/>
</dbReference>
<name>A0AAV2RI50_MEGNR</name>
<organism evidence="1 2">
    <name type="scientific">Meganyctiphanes norvegica</name>
    <name type="common">Northern krill</name>
    <name type="synonym">Thysanopoda norvegica</name>
    <dbReference type="NCBI Taxonomy" id="48144"/>
    <lineage>
        <taxon>Eukaryota</taxon>
        <taxon>Metazoa</taxon>
        <taxon>Ecdysozoa</taxon>
        <taxon>Arthropoda</taxon>
        <taxon>Crustacea</taxon>
        <taxon>Multicrustacea</taxon>
        <taxon>Malacostraca</taxon>
        <taxon>Eumalacostraca</taxon>
        <taxon>Eucarida</taxon>
        <taxon>Euphausiacea</taxon>
        <taxon>Euphausiidae</taxon>
        <taxon>Meganyctiphanes</taxon>
    </lineage>
</organism>
<keyword evidence="2" id="KW-1185">Reference proteome</keyword>
<dbReference type="EMBL" id="CAXKWB010022749">
    <property type="protein sequence ID" value="CAL4124579.1"/>
    <property type="molecule type" value="Genomic_DNA"/>
</dbReference>
<reference evidence="1 2" key="1">
    <citation type="submission" date="2024-05" db="EMBL/GenBank/DDBJ databases">
        <authorList>
            <person name="Wallberg A."/>
        </authorList>
    </citation>
    <scope>NUCLEOTIDE SEQUENCE [LARGE SCALE GENOMIC DNA]</scope>
</reference>
<proteinExistence type="predicted"/>
<evidence type="ECO:0000313" key="2">
    <source>
        <dbReference type="Proteomes" id="UP001497623"/>
    </source>
</evidence>
<gene>
    <name evidence="1" type="ORF">MNOR_LOCUS24616</name>
</gene>
<evidence type="ECO:0000313" key="1">
    <source>
        <dbReference type="EMBL" id="CAL4124579.1"/>
    </source>
</evidence>
<accession>A0AAV2RI50</accession>